<reference evidence="2 3" key="1">
    <citation type="journal article" date="2012" name="G3 (Bethesda)">
        <title>Pichia sorbitophila, an interspecies yeast hybrid reveals early steps of genome resolution following polyploidization.</title>
        <authorList>
            <person name="Leh Louis V."/>
            <person name="Despons L."/>
            <person name="Friedrich A."/>
            <person name="Martin T."/>
            <person name="Durrens P."/>
            <person name="Casaregola S."/>
            <person name="Neuveglise C."/>
            <person name="Fairhead C."/>
            <person name="Marck C."/>
            <person name="Cruz J.A."/>
            <person name="Straub M.L."/>
            <person name="Kugler V."/>
            <person name="Sacerdot C."/>
            <person name="Uzunov Z."/>
            <person name="Thierry A."/>
            <person name="Weiss S."/>
            <person name="Bleykasten C."/>
            <person name="De Montigny J."/>
            <person name="Jacques N."/>
            <person name="Jung P."/>
            <person name="Lemaire M."/>
            <person name="Mallet S."/>
            <person name="Morel G."/>
            <person name="Richard G.F."/>
            <person name="Sarkar A."/>
            <person name="Savel G."/>
            <person name="Schacherer J."/>
            <person name="Seret M.L."/>
            <person name="Talla E."/>
            <person name="Samson G."/>
            <person name="Jubin C."/>
            <person name="Poulain J."/>
            <person name="Vacherie B."/>
            <person name="Barbe V."/>
            <person name="Pelletier E."/>
            <person name="Sherman D.J."/>
            <person name="Westhof E."/>
            <person name="Weissenbach J."/>
            <person name="Baret P.V."/>
            <person name="Wincker P."/>
            <person name="Gaillardin C."/>
            <person name="Dujon B."/>
            <person name="Souciet J.L."/>
        </authorList>
    </citation>
    <scope>NUCLEOTIDE SEQUENCE [LARGE SCALE GENOMIC DNA]</scope>
    <source>
        <strain evidence="3">ATCC MYA-4447 / BCRC 22081 / CBS 7064 / NBRC 10061 / NRRL Y-12695</strain>
    </source>
</reference>
<feature type="domain" description="A to I editase" evidence="1">
    <location>
        <begin position="64"/>
        <end position="276"/>
    </location>
</feature>
<evidence type="ECO:0000313" key="2">
    <source>
        <dbReference type="EMBL" id="CCE81751.1"/>
    </source>
</evidence>
<gene>
    <name evidence="2" type="primary">Piso0_002419</name>
    <name evidence="2" type="ORF">GNLVRS01_PISO0I09776g</name>
</gene>
<dbReference type="HOGENOM" id="CLU_005382_5_0_1"/>
<name>G8YF02_PICSO</name>
<dbReference type="OMA" id="KILHDCH"/>
<evidence type="ECO:0000259" key="1">
    <source>
        <dbReference type="PROSITE" id="PS50141"/>
    </source>
</evidence>
<accession>G8YF02</accession>
<dbReference type="STRING" id="559304.G8YF02"/>
<dbReference type="PROSITE" id="PS50141">
    <property type="entry name" value="A_DEAMIN_EDITASE"/>
    <property type="match status" value="1"/>
</dbReference>
<protein>
    <submittedName>
        <fullName evidence="2">Piso0_002419 protein</fullName>
    </submittedName>
</protein>
<dbReference type="EMBL" id="FO082051">
    <property type="protein sequence ID" value="CCE81751.1"/>
    <property type="molecule type" value="Genomic_DNA"/>
</dbReference>
<dbReference type="AlphaFoldDB" id="G8YF02"/>
<dbReference type="OrthoDB" id="10268011at2759"/>
<keyword evidence="3" id="KW-1185">Reference proteome</keyword>
<dbReference type="eggNOG" id="KOG2777">
    <property type="taxonomic scope" value="Eukaryota"/>
</dbReference>
<dbReference type="PANTHER" id="PTHR47803:SF1">
    <property type="entry name" value="TRNA-SPECIFIC ADENOSINE DEAMINASE 1"/>
    <property type="match status" value="1"/>
</dbReference>
<dbReference type="InParanoid" id="G8YF02"/>
<dbReference type="InterPro" id="IPR042935">
    <property type="entry name" value="Tad1"/>
</dbReference>
<evidence type="ECO:0000313" key="3">
    <source>
        <dbReference type="Proteomes" id="UP000005222"/>
    </source>
</evidence>
<organism evidence="2 3">
    <name type="scientific">Pichia sorbitophila (strain ATCC MYA-4447 / BCRC 22081 / CBS 7064 / NBRC 10061 / NRRL Y-12695)</name>
    <name type="common">Hybrid yeast</name>
    <dbReference type="NCBI Taxonomy" id="559304"/>
    <lineage>
        <taxon>Eukaryota</taxon>
        <taxon>Fungi</taxon>
        <taxon>Dikarya</taxon>
        <taxon>Ascomycota</taxon>
        <taxon>Saccharomycotina</taxon>
        <taxon>Pichiomycetes</taxon>
        <taxon>Debaryomycetaceae</taxon>
        <taxon>Millerozyma</taxon>
    </lineage>
</organism>
<dbReference type="GO" id="GO:0003723">
    <property type="term" value="F:RNA binding"/>
    <property type="evidence" value="ECO:0007669"/>
    <property type="project" value="InterPro"/>
</dbReference>
<dbReference type="Pfam" id="PF02137">
    <property type="entry name" value="A_deamin"/>
    <property type="match status" value="1"/>
</dbReference>
<dbReference type="GO" id="GO:0043829">
    <property type="term" value="F:tRNA-specific adenosine-37 deaminase activity"/>
    <property type="evidence" value="ECO:0007669"/>
    <property type="project" value="TreeGrafter"/>
</dbReference>
<dbReference type="Proteomes" id="UP000005222">
    <property type="component" value="Chromosome I"/>
</dbReference>
<dbReference type="PANTHER" id="PTHR47803">
    <property type="entry name" value="TRNA-SPECIFIC ADENOSINE DEAMINASE 1"/>
    <property type="match status" value="1"/>
</dbReference>
<sequence length="388" mass="43866">MIENDKVLANEISRAVLEYFNRLKIKSGKPVVRSNGKKEWTVLASMVALFENAQGQVESIAPITITTGVKTLPDEWRVFSKGMMVHDLHAEILSFRLFNWFLIDECTLIDQAEDKDASRYVTLAYDEHGNRHFSIRPGVKFALFTTEPPCGDLSMRSVSDSVEDNSAWEYEIKNNSIAASSTRGRAHFDRLGIVRTKPGRGDSILSLSKSCSDKICMKQLTGLCNAITANLFPDNVFLSYLVMKDKCVDETDAERCFVTRFASKIESRTLRPISILWYDEDTYEYHRSKDAIASQLSILYLVPNKTVQILNNGVRNGTFVKKKTPSSSGSSIISNRNLYSKACPLLRSHACSYQELKTSNYTRESLKKLGRDLLGNWIPTSKDDFEFV</sequence>
<dbReference type="GO" id="GO:0002100">
    <property type="term" value="P:tRNA wobble adenosine to inosine editing"/>
    <property type="evidence" value="ECO:0007669"/>
    <property type="project" value="InterPro"/>
</dbReference>
<dbReference type="FunCoup" id="G8YF02">
    <property type="interactions" value="404"/>
</dbReference>
<dbReference type="InterPro" id="IPR002466">
    <property type="entry name" value="A_deamin"/>
</dbReference>
<proteinExistence type="predicted"/>
<dbReference type="SMART" id="SM00552">
    <property type="entry name" value="ADEAMc"/>
    <property type="match status" value="1"/>
</dbReference>